<dbReference type="InterPro" id="IPR015422">
    <property type="entry name" value="PyrdxlP-dep_Trfase_small"/>
</dbReference>
<evidence type="ECO:0000256" key="4">
    <source>
        <dbReference type="ARBA" id="ARBA00022576"/>
    </source>
</evidence>
<comment type="similarity">
    <text evidence="2 7">Belongs to the class-V pyridoxal-phosphate-dependent aminotransferase family.</text>
</comment>
<evidence type="ECO:0000256" key="3">
    <source>
        <dbReference type="ARBA" id="ARBA00013049"/>
    </source>
</evidence>
<evidence type="ECO:0000256" key="2">
    <source>
        <dbReference type="ARBA" id="ARBA00009236"/>
    </source>
</evidence>
<dbReference type="PROSITE" id="PS00595">
    <property type="entry name" value="AA_TRANSFER_CLASS_5"/>
    <property type="match status" value="1"/>
</dbReference>
<dbReference type="EMBL" id="JASJQH010000084">
    <property type="protein sequence ID" value="KAK9767331.1"/>
    <property type="molecule type" value="Genomic_DNA"/>
</dbReference>
<dbReference type="PANTHER" id="PTHR21152">
    <property type="entry name" value="AMINOTRANSFERASE CLASS V"/>
    <property type="match status" value="1"/>
</dbReference>
<dbReference type="SUPFAM" id="SSF53383">
    <property type="entry name" value="PLP-dependent transferases"/>
    <property type="match status" value="1"/>
</dbReference>
<protein>
    <recommendedName>
        <fullName evidence="3">alanine--glyoxylate transaminase</fullName>
        <ecNumber evidence="3">2.6.1.44</ecNumber>
    </recommendedName>
</protein>
<dbReference type="PIRSF" id="PIRSF000524">
    <property type="entry name" value="SPT"/>
    <property type="match status" value="1"/>
</dbReference>
<dbReference type="Gene3D" id="3.90.1150.10">
    <property type="entry name" value="Aspartate Aminotransferase, domain 1"/>
    <property type="match status" value="1"/>
</dbReference>
<comment type="cofactor">
    <cofactor evidence="1 8">
        <name>pyridoxal 5'-phosphate</name>
        <dbReference type="ChEBI" id="CHEBI:597326"/>
    </cofactor>
</comment>
<sequence>MSNQAIQSIREHQAKRTLCMIPGPIEFHEHVLEAMTVGATSHVDPGFINIFGETIEMVRKIVFSKDAQPFIVAGSGTLGWDMVATNLVESGENVLVITNGYFGDKFGLCLQNYGANVTFLPSDTPGNRPSIQAIEQELSKKKYKLVTVTHVDTSTGVLADIANIGRLVRQKSPETLVVVDGVCSVGCEEIRFDDFGLDIVLTGSQKALGAPPGLSIVVASQRAIQVYNNRKSLPASYYAGWNRWIPIMQGYESRKPTYFATPAVQLVMALNVSLKQLLAYGVENNFAKHREVSDSVKNTLESWGLKLVPVSRDVAAHAMTAVYYPEGVQVTDLLPKMAAQGITIAGGLHPTIAAKYFRIGHMGISVTQPERGHIQKVLSGVQASLRQCGYKC</sequence>
<evidence type="ECO:0000313" key="11">
    <source>
        <dbReference type="Proteomes" id="UP001479436"/>
    </source>
</evidence>
<accession>A0ABR2X0R6</accession>
<comment type="caution">
    <text evidence="10">The sequence shown here is derived from an EMBL/GenBank/DDBJ whole genome shotgun (WGS) entry which is preliminary data.</text>
</comment>
<dbReference type="InterPro" id="IPR024169">
    <property type="entry name" value="SP_NH2Trfase/AEP_transaminase"/>
</dbReference>
<dbReference type="PANTHER" id="PTHR21152:SF24">
    <property type="entry name" value="ALANINE--GLYOXYLATE AMINOTRANSFERASE 1"/>
    <property type="match status" value="1"/>
</dbReference>
<dbReference type="InterPro" id="IPR015421">
    <property type="entry name" value="PyrdxlP-dep_Trfase_major"/>
</dbReference>
<evidence type="ECO:0000313" key="10">
    <source>
        <dbReference type="EMBL" id="KAK9767331.1"/>
    </source>
</evidence>
<evidence type="ECO:0000256" key="8">
    <source>
        <dbReference type="RuleBase" id="RU004504"/>
    </source>
</evidence>
<dbReference type="InterPro" id="IPR015424">
    <property type="entry name" value="PyrdxlP-dep_Trfase"/>
</dbReference>
<keyword evidence="4" id="KW-0032">Aminotransferase</keyword>
<feature type="domain" description="Aminotransferase class V" evidence="9">
    <location>
        <begin position="39"/>
        <end position="356"/>
    </location>
</feature>
<dbReference type="EC" id="2.6.1.44" evidence="3"/>
<evidence type="ECO:0000256" key="1">
    <source>
        <dbReference type="ARBA" id="ARBA00001933"/>
    </source>
</evidence>
<organism evidence="10 11">
    <name type="scientific">Basidiobolus ranarum</name>
    <dbReference type="NCBI Taxonomy" id="34480"/>
    <lineage>
        <taxon>Eukaryota</taxon>
        <taxon>Fungi</taxon>
        <taxon>Fungi incertae sedis</taxon>
        <taxon>Zoopagomycota</taxon>
        <taxon>Entomophthoromycotina</taxon>
        <taxon>Basidiobolomycetes</taxon>
        <taxon>Basidiobolales</taxon>
        <taxon>Basidiobolaceae</taxon>
        <taxon>Basidiobolus</taxon>
    </lineage>
</organism>
<evidence type="ECO:0000256" key="7">
    <source>
        <dbReference type="RuleBase" id="RU004075"/>
    </source>
</evidence>
<name>A0ABR2X0R6_9FUNG</name>
<keyword evidence="5" id="KW-0808">Transferase</keyword>
<evidence type="ECO:0000256" key="6">
    <source>
        <dbReference type="ARBA" id="ARBA00022898"/>
    </source>
</evidence>
<evidence type="ECO:0000259" key="9">
    <source>
        <dbReference type="Pfam" id="PF00266"/>
    </source>
</evidence>
<dbReference type="InterPro" id="IPR020578">
    <property type="entry name" value="Aminotrans_V_PyrdxlP_BS"/>
</dbReference>
<proteinExistence type="inferred from homology"/>
<dbReference type="InterPro" id="IPR000192">
    <property type="entry name" value="Aminotrans_V_dom"/>
</dbReference>
<keyword evidence="6" id="KW-0663">Pyridoxal phosphate</keyword>
<dbReference type="Pfam" id="PF00266">
    <property type="entry name" value="Aminotran_5"/>
    <property type="match status" value="1"/>
</dbReference>
<gene>
    <name evidence="10" type="ORF">K7432_002951</name>
</gene>
<keyword evidence="11" id="KW-1185">Reference proteome</keyword>
<reference evidence="10 11" key="1">
    <citation type="submission" date="2023-04" db="EMBL/GenBank/DDBJ databases">
        <title>Genome of Basidiobolus ranarum AG-B5.</title>
        <authorList>
            <person name="Stajich J.E."/>
            <person name="Carter-House D."/>
            <person name="Gryganskyi A."/>
        </authorList>
    </citation>
    <scope>NUCLEOTIDE SEQUENCE [LARGE SCALE GENOMIC DNA]</scope>
    <source>
        <strain evidence="10 11">AG-B5</strain>
    </source>
</reference>
<dbReference type="Proteomes" id="UP001479436">
    <property type="component" value="Unassembled WGS sequence"/>
</dbReference>
<evidence type="ECO:0000256" key="5">
    <source>
        <dbReference type="ARBA" id="ARBA00022679"/>
    </source>
</evidence>
<dbReference type="Gene3D" id="3.40.640.10">
    <property type="entry name" value="Type I PLP-dependent aspartate aminotransferase-like (Major domain)"/>
    <property type="match status" value="1"/>
</dbReference>